<evidence type="ECO:0000313" key="3">
    <source>
        <dbReference type="EMBL" id="CAG7901063.1"/>
    </source>
</evidence>
<feature type="region of interest" description="Disordered" evidence="1">
    <location>
        <begin position="16"/>
        <end position="35"/>
    </location>
</feature>
<dbReference type="Gramene" id="A07p07070.2_BraZ1">
    <property type="protein sequence ID" value="A07p07070.2_BraZ1.CDS.1"/>
    <property type="gene ID" value="A07g07070.2_BraZ1"/>
</dbReference>
<dbReference type="PANTHER" id="PTHR47074:SF49">
    <property type="entry name" value="POLYNUCLEOTIDYL TRANSFERASE, RIBONUCLEASE H-LIKE SUPERFAMILY PROTEIN"/>
    <property type="match status" value="1"/>
</dbReference>
<dbReference type="GO" id="GO:0003676">
    <property type="term" value="F:nucleic acid binding"/>
    <property type="evidence" value="ECO:0007669"/>
    <property type="project" value="InterPro"/>
</dbReference>
<evidence type="ECO:0000313" key="4">
    <source>
        <dbReference type="Proteomes" id="UP000694005"/>
    </source>
</evidence>
<proteinExistence type="predicted"/>
<protein>
    <recommendedName>
        <fullName evidence="2">RNase H type-1 domain-containing protein</fullName>
    </recommendedName>
</protein>
<evidence type="ECO:0000256" key="1">
    <source>
        <dbReference type="SAM" id="MobiDB-lite"/>
    </source>
</evidence>
<dbReference type="InterPro" id="IPR012337">
    <property type="entry name" value="RNaseH-like_sf"/>
</dbReference>
<dbReference type="InterPro" id="IPR044730">
    <property type="entry name" value="RNase_H-like_dom_plant"/>
</dbReference>
<dbReference type="AlphaFoldDB" id="A0A8D9HK74"/>
<name>A0A8D9HK74_BRACM</name>
<sequence length="177" mass="18352">MGKAIRSALEWQNSQASKIPSASIKDCPTKKAPPQSQGMENAFSCYSDAAWNSNSCAGGLGWLCYKPDGTKLLQGSSAHQIIASVLVAEALSLNAAIKAAIAHGAKDLVCFSDSKSLISLISLQGILHDIGVLSRSLSSISFKLVSRNGNVDADSLAKSALFSVSNSPSGIVNDVPS</sequence>
<gene>
    <name evidence="3" type="ORF">BRAPAZ1V2_A07P07070.2</name>
</gene>
<evidence type="ECO:0000259" key="2">
    <source>
        <dbReference type="Pfam" id="PF13456"/>
    </source>
</evidence>
<dbReference type="Proteomes" id="UP000694005">
    <property type="component" value="Chromosome A07"/>
</dbReference>
<accession>A0A8D9HK74</accession>
<dbReference type="InterPro" id="IPR052929">
    <property type="entry name" value="RNase_H-like_EbsB-rel"/>
</dbReference>
<dbReference type="GO" id="GO:0004523">
    <property type="term" value="F:RNA-DNA hybrid ribonuclease activity"/>
    <property type="evidence" value="ECO:0007669"/>
    <property type="project" value="InterPro"/>
</dbReference>
<dbReference type="Pfam" id="PF13456">
    <property type="entry name" value="RVT_3"/>
    <property type="match status" value="1"/>
</dbReference>
<feature type="domain" description="RNase H type-1" evidence="2">
    <location>
        <begin position="47"/>
        <end position="160"/>
    </location>
</feature>
<dbReference type="SUPFAM" id="SSF53098">
    <property type="entry name" value="Ribonuclease H-like"/>
    <property type="match status" value="1"/>
</dbReference>
<dbReference type="InterPro" id="IPR002156">
    <property type="entry name" value="RNaseH_domain"/>
</dbReference>
<dbReference type="EMBL" id="LS974623">
    <property type="protein sequence ID" value="CAG7901063.1"/>
    <property type="molecule type" value="Genomic_DNA"/>
</dbReference>
<dbReference type="PANTHER" id="PTHR47074">
    <property type="entry name" value="BNAC02G40300D PROTEIN"/>
    <property type="match status" value="1"/>
</dbReference>
<dbReference type="InterPro" id="IPR036397">
    <property type="entry name" value="RNaseH_sf"/>
</dbReference>
<organism evidence="3 4">
    <name type="scientific">Brassica campestris</name>
    <name type="common">Field mustard</name>
    <dbReference type="NCBI Taxonomy" id="3711"/>
    <lineage>
        <taxon>Eukaryota</taxon>
        <taxon>Viridiplantae</taxon>
        <taxon>Streptophyta</taxon>
        <taxon>Embryophyta</taxon>
        <taxon>Tracheophyta</taxon>
        <taxon>Spermatophyta</taxon>
        <taxon>Magnoliopsida</taxon>
        <taxon>eudicotyledons</taxon>
        <taxon>Gunneridae</taxon>
        <taxon>Pentapetalae</taxon>
        <taxon>rosids</taxon>
        <taxon>malvids</taxon>
        <taxon>Brassicales</taxon>
        <taxon>Brassicaceae</taxon>
        <taxon>Brassiceae</taxon>
        <taxon>Brassica</taxon>
    </lineage>
</organism>
<reference evidence="3 4" key="1">
    <citation type="submission" date="2021-07" db="EMBL/GenBank/DDBJ databases">
        <authorList>
            <consortium name="Genoscope - CEA"/>
            <person name="William W."/>
        </authorList>
    </citation>
    <scope>NUCLEOTIDE SEQUENCE [LARGE SCALE GENOMIC DNA]</scope>
</reference>
<dbReference type="CDD" id="cd06222">
    <property type="entry name" value="RNase_H_like"/>
    <property type="match status" value="1"/>
</dbReference>
<dbReference type="Gene3D" id="3.30.420.10">
    <property type="entry name" value="Ribonuclease H-like superfamily/Ribonuclease H"/>
    <property type="match status" value="1"/>
</dbReference>